<sequence length="204" mass="22776">MNVTPRASDSYLFLGLALAVASVNPFSLQISASQEVAKFSFDMMLVWGAGLIGIWLARFMYAKGGRTFSSFLDFNYKTRGLILSWLIGGALLTFWYIPGPFEASVINPSARALQLISFTVAGLISGIGWDAMTRVWKSITIFAVFSMMATMAEIFLEMGSYYAIDVYKPYSVSQLVETSYFLFAMAFVPSTYYMVKILKDLDIF</sequence>
<dbReference type="InterPro" id="IPR009844">
    <property type="entry name" value="DUF1404"/>
</dbReference>
<dbReference type="KEGG" id="mpru:DFR88_04220"/>
<evidence type="ECO:0000256" key="1">
    <source>
        <dbReference type="SAM" id="Phobius"/>
    </source>
</evidence>
<dbReference type="Proteomes" id="UP000298568">
    <property type="component" value="Chromosome"/>
</dbReference>
<feature type="transmembrane region" description="Helical" evidence="1">
    <location>
        <begin position="81"/>
        <end position="98"/>
    </location>
</feature>
<organism evidence="2 3">
    <name type="scientific">Metallosphaera prunae</name>
    <dbReference type="NCBI Taxonomy" id="47304"/>
    <lineage>
        <taxon>Archaea</taxon>
        <taxon>Thermoproteota</taxon>
        <taxon>Thermoprotei</taxon>
        <taxon>Sulfolobales</taxon>
        <taxon>Sulfolobaceae</taxon>
        <taxon>Metallosphaera</taxon>
    </lineage>
</organism>
<accession>A0A4D8S0F8</accession>
<dbReference type="EMBL" id="CP031156">
    <property type="protein sequence ID" value="QCO29800.1"/>
    <property type="molecule type" value="Genomic_DNA"/>
</dbReference>
<proteinExistence type="predicted"/>
<name>A0A4D8S0F8_METPR</name>
<reference evidence="2 3" key="1">
    <citation type="submission" date="2018-07" db="EMBL/GenBank/DDBJ databases">
        <title>Complete Genome Sequences of Extremely Thermoacidophilic, Metal-Mobilizing Type-Strain Members of the Archaeal Family Sulfolobaceae: Acidianus brierleyi DSM-1651T, Acidianus sulfidivorans DSM-18786T, Metallosphaera hakonensis DSM-7519T, and Metallosphaera prunae DSM-10039T.</title>
        <authorList>
            <person name="Counts J.A."/>
            <person name="Kelly R.M."/>
        </authorList>
    </citation>
    <scope>NUCLEOTIDE SEQUENCE [LARGE SCALE GENOMIC DNA]</scope>
    <source>
        <strain evidence="2 3">Ron 12/II</strain>
    </source>
</reference>
<dbReference type="AlphaFoldDB" id="A0A4D8S0F8"/>
<dbReference type="Pfam" id="PF07185">
    <property type="entry name" value="DUF1404"/>
    <property type="match status" value="1"/>
</dbReference>
<feature type="transmembrane region" description="Helical" evidence="1">
    <location>
        <begin position="141"/>
        <end position="164"/>
    </location>
</feature>
<feature type="transmembrane region" description="Helical" evidence="1">
    <location>
        <begin position="43"/>
        <end position="61"/>
    </location>
</feature>
<feature type="transmembrane region" description="Helical" evidence="1">
    <location>
        <begin position="179"/>
        <end position="195"/>
    </location>
</feature>
<evidence type="ECO:0000313" key="2">
    <source>
        <dbReference type="EMBL" id="QCO29800.1"/>
    </source>
</evidence>
<keyword evidence="1" id="KW-0812">Transmembrane</keyword>
<evidence type="ECO:0000313" key="3">
    <source>
        <dbReference type="Proteomes" id="UP000298568"/>
    </source>
</evidence>
<gene>
    <name evidence="2" type="ORF">DFR88_04220</name>
</gene>
<keyword evidence="1" id="KW-0472">Membrane</keyword>
<protein>
    <submittedName>
        <fullName evidence="2">DUF1404 domain-containing protein</fullName>
    </submittedName>
</protein>
<keyword evidence="1" id="KW-1133">Transmembrane helix</keyword>
<feature type="transmembrane region" description="Helical" evidence="1">
    <location>
        <begin position="110"/>
        <end position="129"/>
    </location>
</feature>
<keyword evidence="3" id="KW-1185">Reference proteome</keyword>